<comment type="caution">
    <text evidence="1">The sequence shown here is derived from an EMBL/GenBank/DDBJ whole genome shotgun (WGS) entry which is preliminary data.</text>
</comment>
<evidence type="ECO:0000313" key="1">
    <source>
        <dbReference type="EMBL" id="PON46253.1"/>
    </source>
</evidence>
<dbReference type="AlphaFoldDB" id="A0A2P5BBT3"/>
<organism evidence="1 2">
    <name type="scientific">Parasponia andersonii</name>
    <name type="common">Sponia andersonii</name>
    <dbReference type="NCBI Taxonomy" id="3476"/>
    <lineage>
        <taxon>Eukaryota</taxon>
        <taxon>Viridiplantae</taxon>
        <taxon>Streptophyta</taxon>
        <taxon>Embryophyta</taxon>
        <taxon>Tracheophyta</taxon>
        <taxon>Spermatophyta</taxon>
        <taxon>Magnoliopsida</taxon>
        <taxon>eudicotyledons</taxon>
        <taxon>Gunneridae</taxon>
        <taxon>Pentapetalae</taxon>
        <taxon>rosids</taxon>
        <taxon>fabids</taxon>
        <taxon>Rosales</taxon>
        <taxon>Cannabaceae</taxon>
        <taxon>Parasponia</taxon>
    </lineage>
</organism>
<sequence length="72" mass="8292">MKDPPFNLPPSDYVNDPNRRVKLKQVALFREGKPLRTVICLGIVKSIQSSWPNQFYSIIAYHCVWNQSGLTD</sequence>
<evidence type="ECO:0000313" key="2">
    <source>
        <dbReference type="Proteomes" id="UP000237105"/>
    </source>
</evidence>
<dbReference type="EMBL" id="JXTB01000315">
    <property type="protein sequence ID" value="PON46253.1"/>
    <property type="molecule type" value="Genomic_DNA"/>
</dbReference>
<dbReference type="OrthoDB" id="10480684at2759"/>
<dbReference type="Proteomes" id="UP000237105">
    <property type="component" value="Unassembled WGS sequence"/>
</dbReference>
<keyword evidence="2" id="KW-1185">Reference proteome</keyword>
<proteinExistence type="predicted"/>
<name>A0A2P5BBT3_PARAD</name>
<reference evidence="2" key="1">
    <citation type="submission" date="2016-06" db="EMBL/GenBank/DDBJ databases">
        <title>Parallel loss of symbiosis genes in relatives of nitrogen-fixing non-legume Parasponia.</title>
        <authorList>
            <person name="Van Velzen R."/>
            <person name="Holmer R."/>
            <person name="Bu F."/>
            <person name="Rutten L."/>
            <person name="Van Zeijl A."/>
            <person name="Liu W."/>
            <person name="Santuari L."/>
            <person name="Cao Q."/>
            <person name="Sharma T."/>
            <person name="Shen D."/>
            <person name="Roswanjaya Y."/>
            <person name="Wardhani T."/>
            <person name="Kalhor M.S."/>
            <person name="Jansen J."/>
            <person name="Van den Hoogen J."/>
            <person name="Gungor B."/>
            <person name="Hartog M."/>
            <person name="Hontelez J."/>
            <person name="Verver J."/>
            <person name="Yang W.-C."/>
            <person name="Schijlen E."/>
            <person name="Repin R."/>
            <person name="Schilthuizen M."/>
            <person name="Schranz E."/>
            <person name="Heidstra R."/>
            <person name="Miyata K."/>
            <person name="Fedorova E."/>
            <person name="Kohlen W."/>
            <person name="Bisseling T."/>
            <person name="Smit S."/>
            <person name="Geurts R."/>
        </authorList>
    </citation>
    <scope>NUCLEOTIDE SEQUENCE [LARGE SCALE GENOMIC DNA]</scope>
    <source>
        <strain evidence="2">cv. WU1-14</strain>
    </source>
</reference>
<protein>
    <submittedName>
        <fullName evidence="1">Uncharacterized protein</fullName>
    </submittedName>
</protein>
<accession>A0A2P5BBT3</accession>
<gene>
    <name evidence="1" type="ORF">PanWU01x14_252670</name>
</gene>